<dbReference type="InterPro" id="IPR013568">
    <property type="entry name" value="SEFIR_dom"/>
</dbReference>
<keyword evidence="5 10" id="KW-1133">Transmembrane helix</keyword>
<keyword evidence="13" id="KW-1185">Reference proteome</keyword>
<dbReference type="EMBL" id="UYRR01031229">
    <property type="protein sequence ID" value="VDK47916.1"/>
    <property type="molecule type" value="Genomic_DNA"/>
</dbReference>
<dbReference type="PROSITE" id="PS51534">
    <property type="entry name" value="SEFIR"/>
    <property type="match status" value="1"/>
</dbReference>
<evidence type="ECO:0000256" key="3">
    <source>
        <dbReference type="ARBA" id="ARBA00022692"/>
    </source>
</evidence>
<dbReference type="InterPro" id="IPR039465">
    <property type="entry name" value="IL-17_rcpt-like"/>
</dbReference>
<feature type="compositionally biased region" description="Basic and acidic residues" evidence="9">
    <location>
        <begin position="678"/>
        <end position="689"/>
    </location>
</feature>
<dbReference type="Proteomes" id="UP000267096">
    <property type="component" value="Unassembled WGS sequence"/>
</dbReference>
<keyword evidence="2" id="KW-1003">Cell membrane</keyword>
<dbReference type="InterPro" id="IPR057066">
    <property type="entry name" value="Ig_ILCR1"/>
</dbReference>
<accession>A0A3P6Q8N4</accession>
<proteinExistence type="predicted"/>
<dbReference type="Pfam" id="PF08357">
    <property type="entry name" value="SEFIR"/>
    <property type="match status" value="1"/>
</dbReference>
<evidence type="ECO:0000256" key="2">
    <source>
        <dbReference type="ARBA" id="ARBA00022475"/>
    </source>
</evidence>
<dbReference type="Pfam" id="PF23608">
    <property type="entry name" value="Ig_ILCR1"/>
    <property type="match status" value="1"/>
</dbReference>
<dbReference type="Pfam" id="PF25519">
    <property type="entry name" value="ILCR1_N"/>
    <property type="match status" value="1"/>
</dbReference>
<gene>
    <name evidence="12" type="ORF">ASIM_LOCUS12674</name>
</gene>
<evidence type="ECO:0000313" key="12">
    <source>
        <dbReference type="EMBL" id="VDK47916.1"/>
    </source>
</evidence>
<keyword evidence="4" id="KW-0732">Signal</keyword>
<evidence type="ECO:0000256" key="1">
    <source>
        <dbReference type="ARBA" id="ARBA00004251"/>
    </source>
</evidence>
<organism evidence="12 13">
    <name type="scientific">Anisakis simplex</name>
    <name type="common">Herring worm</name>
    <dbReference type="NCBI Taxonomy" id="6269"/>
    <lineage>
        <taxon>Eukaryota</taxon>
        <taxon>Metazoa</taxon>
        <taxon>Ecdysozoa</taxon>
        <taxon>Nematoda</taxon>
        <taxon>Chromadorea</taxon>
        <taxon>Rhabditida</taxon>
        <taxon>Spirurina</taxon>
        <taxon>Ascaridomorpha</taxon>
        <taxon>Ascaridoidea</taxon>
        <taxon>Anisakidae</taxon>
        <taxon>Anisakis</taxon>
        <taxon>Anisakis simplex complex</taxon>
    </lineage>
</organism>
<dbReference type="OrthoDB" id="5915222at2759"/>
<reference evidence="12 13" key="1">
    <citation type="submission" date="2018-11" db="EMBL/GenBank/DDBJ databases">
        <authorList>
            <consortium name="Pathogen Informatics"/>
        </authorList>
    </citation>
    <scope>NUCLEOTIDE SEQUENCE [LARGE SCALE GENOMIC DNA]</scope>
</reference>
<dbReference type="GO" id="GO:0030368">
    <property type="term" value="F:interleukin-17 receptor activity"/>
    <property type="evidence" value="ECO:0007669"/>
    <property type="project" value="InterPro"/>
</dbReference>
<evidence type="ECO:0000259" key="11">
    <source>
        <dbReference type="PROSITE" id="PS51534"/>
    </source>
</evidence>
<protein>
    <recommendedName>
        <fullName evidence="11">SEFIR domain-containing protein</fullName>
    </recommendedName>
</protein>
<dbReference type="GO" id="GO:0005886">
    <property type="term" value="C:plasma membrane"/>
    <property type="evidence" value="ECO:0007669"/>
    <property type="project" value="UniProtKB-SubCell"/>
</dbReference>
<feature type="region of interest" description="Disordered" evidence="9">
    <location>
        <begin position="649"/>
        <end position="696"/>
    </location>
</feature>
<dbReference type="InterPro" id="IPR038683">
    <property type="entry name" value="IL17RA/B_FnIII-like_1_sf"/>
</dbReference>
<feature type="region of interest" description="Disordered" evidence="9">
    <location>
        <begin position="607"/>
        <end position="632"/>
    </location>
</feature>
<dbReference type="Gene3D" id="3.40.50.11530">
    <property type="match status" value="1"/>
</dbReference>
<keyword evidence="3 10" id="KW-0812">Transmembrane</keyword>
<evidence type="ECO:0000256" key="7">
    <source>
        <dbReference type="ARBA" id="ARBA00023170"/>
    </source>
</evidence>
<name>A0A3P6Q8N4_ANISI</name>
<evidence type="ECO:0000313" key="13">
    <source>
        <dbReference type="Proteomes" id="UP000267096"/>
    </source>
</evidence>
<evidence type="ECO:0000256" key="5">
    <source>
        <dbReference type="ARBA" id="ARBA00022989"/>
    </source>
</evidence>
<keyword evidence="7" id="KW-0675">Receptor</keyword>
<dbReference type="Gene3D" id="2.60.40.2160">
    <property type="entry name" value="Interleukin-17 receptor A/B, fibronectin-III-like domain 1"/>
    <property type="match status" value="1"/>
</dbReference>
<feature type="transmembrane region" description="Helical" evidence="10">
    <location>
        <begin position="308"/>
        <end position="332"/>
    </location>
</feature>
<dbReference type="AlphaFoldDB" id="A0A3P6Q8N4"/>
<keyword evidence="8" id="KW-0325">Glycoprotein</keyword>
<evidence type="ECO:0000256" key="9">
    <source>
        <dbReference type="SAM" id="MobiDB-lite"/>
    </source>
</evidence>
<evidence type="ECO:0000256" key="6">
    <source>
        <dbReference type="ARBA" id="ARBA00023136"/>
    </source>
</evidence>
<evidence type="ECO:0000256" key="10">
    <source>
        <dbReference type="SAM" id="Phobius"/>
    </source>
</evidence>
<sequence>MIDYENDRTLLPEAVHDIRIEPFARAMPRRSKQNYQLSVDISWQMPPNNSTSLLKAFLLEIDTDQSLNNTSSTSTDTINHHTCFLFNLTDSQWTNEVITSSPRFHFSTDSIFEFGIAYDVILTSLPRSVTTKNGVKRRVTMPRHPANPQASKWAAGFRRIFVHSLARTIQIEFVGAPAHYCFEAYEVRLKDESGLDLLYSSIIPVQSMRSEVIDNNTVLFGEYNFTGLEVERDYVPSVIPIERADDGRCLCPVSGNNPFDNRVICSCIAADWKKVRLHRLERPTAPPMVAELNETIIEAKPRKENDTIWTVLLLGILMLAVLMLLLLIYTFYTFYHRYRAHSKTVQIRFIPNDHSSNQLTPLSFTQTPLIHNPHPSVLLVYTHDCAAHEASVLAFAEYLRDVFSFQVHLDVWEGDEIERNLMDYVSSSIVNADKVIILNSVGAYYRYRNKIEHEKRVERISHTLYDRLYETQIDQALMHRCVISVRFTYTSYSMVLPALNFSLQYILPDNIAPLISNLSDTDMKYDSRFYSYNAAQMKLNSAITRMSNLIASDPDWFQETHHIVPTMPASHLLPTALRTTQSEPTRTETAVTSDEELRNAERVGVIETSSSQIDSTYDSGNASRDVTATHNSSIITKPSTSLDFSVQQPVNRQQEEHELGSQSCAVSDHISDLDVANDNERDEDKEKPSRKVKRKPVGYSAKSRFISFTSPKRVEYKQLSMTTSPSSPLSPRLQALGSTGAVSTSRALVPNACDGDDMKALIPDKHYASDVQSTSTSTTSSENGACSCDDAVKKARENAVANGNVRIANDSGFITNSIVSNEEDIANHTDADQLFTKHQQTAHFNGTLKMSNNLNGLIPASTVNKSTLTREDCPDSGLILDKSGSVDVIAS</sequence>
<evidence type="ECO:0000256" key="8">
    <source>
        <dbReference type="ARBA" id="ARBA00023180"/>
    </source>
</evidence>
<comment type="subcellular location">
    <subcellularLocation>
        <location evidence="1">Cell membrane</location>
        <topology evidence="1">Single-pass type I membrane protein</topology>
    </subcellularLocation>
</comment>
<feature type="domain" description="SEFIR" evidence="11">
    <location>
        <begin position="374"/>
        <end position="516"/>
    </location>
</feature>
<evidence type="ECO:0000256" key="4">
    <source>
        <dbReference type="ARBA" id="ARBA00022729"/>
    </source>
</evidence>
<dbReference type="PANTHER" id="PTHR15583">
    <property type="entry name" value="INTERLEUKIN-17 RECEPTOR"/>
    <property type="match status" value="1"/>
</dbReference>
<keyword evidence="6 10" id="KW-0472">Membrane</keyword>
<dbReference type="PANTHER" id="PTHR15583:SF20">
    <property type="entry name" value="INTERLEUKIN CYTOKINE RECEPTOR-RELATED PROTEIN 1"/>
    <property type="match status" value="1"/>
</dbReference>